<reference evidence="1" key="2">
    <citation type="journal article" date="2022" name="New Phytol.">
        <title>Evolutionary transition to the ectomycorrhizal habit in the genomes of a hyperdiverse lineage of mushroom-forming fungi.</title>
        <authorList>
            <person name="Looney B."/>
            <person name="Miyauchi S."/>
            <person name="Morin E."/>
            <person name="Drula E."/>
            <person name="Courty P.E."/>
            <person name="Kohler A."/>
            <person name="Kuo A."/>
            <person name="LaButti K."/>
            <person name="Pangilinan J."/>
            <person name="Lipzen A."/>
            <person name="Riley R."/>
            <person name="Andreopoulos W."/>
            <person name="He G."/>
            <person name="Johnson J."/>
            <person name="Nolan M."/>
            <person name="Tritt A."/>
            <person name="Barry K.W."/>
            <person name="Grigoriev I.V."/>
            <person name="Nagy L.G."/>
            <person name="Hibbett D."/>
            <person name="Henrissat B."/>
            <person name="Matheny P.B."/>
            <person name="Labbe J."/>
            <person name="Martin F.M."/>
        </authorList>
    </citation>
    <scope>NUCLEOTIDE SEQUENCE</scope>
    <source>
        <strain evidence="1">HHB10654</strain>
    </source>
</reference>
<dbReference type="EMBL" id="MU277403">
    <property type="protein sequence ID" value="KAI0054521.1"/>
    <property type="molecule type" value="Genomic_DNA"/>
</dbReference>
<protein>
    <submittedName>
        <fullName evidence="1">TPR-like protein</fullName>
    </submittedName>
</protein>
<organism evidence="1 2">
    <name type="scientific">Artomyces pyxidatus</name>
    <dbReference type="NCBI Taxonomy" id="48021"/>
    <lineage>
        <taxon>Eukaryota</taxon>
        <taxon>Fungi</taxon>
        <taxon>Dikarya</taxon>
        <taxon>Basidiomycota</taxon>
        <taxon>Agaricomycotina</taxon>
        <taxon>Agaricomycetes</taxon>
        <taxon>Russulales</taxon>
        <taxon>Auriscalpiaceae</taxon>
        <taxon>Artomyces</taxon>
    </lineage>
</organism>
<gene>
    <name evidence="1" type="ORF">BV25DRAFT_1996390</name>
</gene>
<reference evidence="1" key="1">
    <citation type="submission" date="2021-03" db="EMBL/GenBank/DDBJ databases">
        <authorList>
            <consortium name="DOE Joint Genome Institute"/>
            <person name="Ahrendt S."/>
            <person name="Looney B.P."/>
            <person name="Miyauchi S."/>
            <person name="Morin E."/>
            <person name="Drula E."/>
            <person name="Courty P.E."/>
            <person name="Chicoki N."/>
            <person name="Fauchery L."/>
            <person name="Kohler A."/>
            <person name="Kuo A."/>
            <person name="Labutti K."/>
            <person name="Pangilinan J."/>
            <person name="Lipzen A."/>
            <person name="Riley R."/>
            <person name="Andreopoulos W."/>
            <person name="He G."/>
            <person name="Johnson J."/>
            <person name="Barry K.W."/>
            <person name="Grigoriev I.V."/>
            <person name="Nagy L."/>
            <person name="Hibbett D."/>
            <person name="Henrissat B."/>
            <person name="Matheny P.B."/>
            <person name="Labbe J."/>
            <person name="Martin F."/>
        </authorList>
    </citation>
    <scope>NUCLEOTIDE SEQUENCE</scope>
    <source>
        <strain evidence="1">HHB10654</strain>
    </source>
</reference>
<accession>A0ACB8SF42</accession>
<sequence length="1053" mass="119414">MSLSKRPSSAIGTDAGRSSADTHLPQYSYGSASLATSVAILKELGELTARIPYIKAAAGVLLRIIEVNDQVELYQDRWREVMENIAHVAQILHETSVWCERGGYVETDLPVDLRHVLGSMKSHLECIENALEQCRIRSAKWKQFRRIFLRSDMLKKIDQCDRRLKKTLDVCNTSLLLTICANQQVSDSQVTAIASRLPARPQIFHGRDEHIEAIIALMFNNSRTPARIAILGPGGIGKTALSLATLHHPLVQAKFKDLIYFVQCEACLSAAALLVEIAQTLKIQLDQSVHLDQKVISMLSLYPACLICLDNFETCWDVELEEKRNIEALLARITALPNVTLLLTMRGAERPAETAWTQPWLSPLAPFDAAAAKQTFTEISGKWDKWAEIMMDIVEGLPLAVTLLAHLAQSLSCQQLWQRWEQKHIESVERYKGHKMTSLEVSIQLSIEGGRMKADMSAQSLLSILSILPGGLNLDKVKQYQKMFPDISDIMQSILPLQQSSLAYTTTNNYLHTHSLIRYYCQVHHPPMLNHVDALEEYHIQLSLKDNIGKADIFEEQLSEIKNTQSILTNYTRHTHSKLLPSYVSASLRYSELSADRGMFSDILLSTLQLKGYLILPEQKQRCFVVWGCCLIKMYKPLAAKEKYFEALEIAEGSKDYVGQGNALIGLADTCLHCNEWNSAFEYYSKALEMHTLGNHRQGQADSLNQLGSLLMYYNNIQVAEEKITKAYQIHQEQGNIRGQAFSLKLLGHVSKEKYNFDHAMTCYKKAYMLYGQIYSSSGQGGMLVNIGNLYMTLNNLAFAKDYLEQALEQITLVHDSIAEGQALQALGYIAQCNENYNEAINHYEHALKIYQEIDNISYQAGAWYNIANVYKLQRKTDKAMDSINNAYLLHGKIQDIAGQGLDLYMLGLLHYQRSEFTKARDCWFCSVSNYRQCGMPNSCKDALHSIGESYFYQNETDIENTKKYYNEALLLCNENSFDGCKGNVLCSIGHLYVYLNKTVDAIYYYNAALDEHKRTNYRHGKKMAYQYLGELYENIADSTQAQEYYDMAISQK</sequence>
<evidence type="ECO:0000313" key="1">
    <source>
        <dbReference type="EMBL" id="KAI0054521.1"/>
    </source>
</evidence>
<evidence type="ECO:0000313" key="2">
    <source>
        <dbReference type="Proteomes" id="UP000814140"/>
    </source>
</evidence>
<keyword evidence="2" id="KW-1185">Reference proteome</keyword>
<comment type="caution">
    <text evidence="1">The sequence shown here is derived from an EMBL/GenBank/DDBJ whole genome shotgun (WGS) entry which is preliminary data.</text>
</comment>
<dbReference type="Proteomes" id="UP000814140">
    <property type="component" value="Unassembled WGS sequence"/>
</dbReference>
<proteinExistence type="predicted"/>
<name>A0ACB8SF42_9AGAM</name>